<feature type="chain" id="PRO_5044576642" evidence="1">
    <location>
        <begin position="21"/>
        <end position="146"/>
    </location>
</feature>
<evidence type="ECO:0000256" key="1">
    <source>
        <dbReference type="SAM" id="SignalP"/>
    </source>
</evidence>
<organism evidence="2">
    <name type="scientific">Brachypodium distachyon</name>
    <name type="common">Purple false brome</name>
    <name type="synonym">Trachynia distachya</name>
    <dbReference type="NCBI Taxonomy" id="15368"/>
    <lineage>
        <taxon>Eukaryota</taxon>
        <taxon>Viridiplantae</taxon>
        <taxon>Streptophyta</taxon>
        <taxon>Embryophyta</taxon>
        <taxon>Tracheophyta</taxon>
        <taxon>Spermatophyta</taxon>
        <taxon>Magnoliopsida</taxon>
        <taxon>Liliopsida</taxon>
        <taxon>Poales</taxon>
        <taxon>Poaceae</taxon>
        <taxon>BOP clade</taxon>
        <taxon>Pooideae</taxon>
        <taxon>Stipodae</taxon>
        <taxon>Brachypodieae</taxon>
        <taxon>Brachypodium</taxon>
    </lineage>
</organism>
<keyword evidence="4" id="KW-1185">Reference proteome</keyword>
<sequence length="146" mass="15924">MPTQFWISLLQMMSLCPSCCWPNIWPVDHLPELETAFIDLGKLMLEVDLMLAHHCDLYVQASIAAKTRVTSGTPQQKSGEMWRRRNLRDGSGDGLCSPRDALQAYLRGSAACGPGLVGAALAWPATLPPGGSALMRKATQGRAMQR</sequence>
<accession>A0A2K2DHB7</accession>
<reference evidence="2 3" key="1">
    <citation type="journal article" date="2010" name="Nature">
        <title>Genome sequencing and analysis of the model grass Brachypodium distachyon.</title>
        <authorList>
            <consortium name="International Brachypodium Initiative"/>
        </authorList>
    </citation>
    <scope>NUCLEOTIDE SEQUENCE [LARGE SCALE GENOMIC DNA]</scope>
    <source>
        <strain evidence="2">Bd21</strain>
        <strain evidence="3">cv. Bd21</strain>
    </source>
</reference>
<reference evidence="2" key="2">
    <citation type="submission" date="2017-06" db="EMBL/GenBank/DDBJ databases">
        <title>WGS assembly of Brachypodium distachyon.</title>
        <authorList>
            <consortium name="The International Brachypodium Initiative"/>
            <person name="Lucas S."/>
            <person name="Harmon-Smith M."/>
            <person name="Lail K."/>
            <person name="Tice H."/>
            <person name="Grimwood J."/>
            <person name="Bruce D."/>
            <person name="Barry K."/>
            <person name="Shu S."/>
            <person name="Lindquist E."/>
            <person name="Wang M."/>
            <person name="Pitluck S."/>
            <person name="Vogel J.P."/>
            <person name="Garvin D.F."/>
            <person name="Mockler T.C."/>
            <person name="Schmutz J."/>
            <person name="Rokhsar D."/>
            <person name="Bevan M.W."/>
        </authorList>
    </citation>
    <scope>NUCLEOTIDE SEQUENCE</scope>
    <source>
        <strain evidence="2">Bd21</strain>
    </source>
</reference>
<dbReference type="PANTHER" id="PTHR48420">
    <property type="entry name" value="NON-HAEM DIOXYGENASE N-TERMINAL DOMAIN-CONTAINING PROTEIN"/>
    <property type="match status" value="1"/>
</dbReference>
<dbReference type="OrthoDB" id="438224at2759"/>
<dbReference type="Gramene" id="PNT73681">
    <property type="protein sequence ID" value="PNT73681"/>
    <property type="gene ID" value="BRADI_2g62237v3"/>
</dbReference>
<dbReference type="AlphaFoldDB" id="A0A2K2DHB7"/>
<dbReference type="EnsemblPlants" id="PNT73681">
    <property type="protein sequence ID" value="PNT73681"/>
    <property type="gene ID" value="BRADI_2g62237v3"/>
</dbReference>
<evidence type="ECO:0000313" key="4">
    <source>
        <dbReference type="Proteomes" id="UP000008810"/>
    </source>
</evidence>
<reference evidence="3" key="3">
    <citation type="submission" date="2018-08" db="UniProtKB">
        <authorList>
            <consortium name="EnsemblPlants"/>
        </authorList>
    </citation>
    <scope>IDENTIFICATION</scope>
    <source>
        <strain evidence="3">cv. Bd21</strain>
    </source>
</reference>
<gene>
    <name evidence="3" type="primary">LOC106866191</name>
    <name evidence="2" type="ORF">BRADI_2g62237v3</name>
</gene>
<dbReference type="EMBL" id="CM000881">
    <property type="protein sequence ID" value="PNT73681.1"/>
    <property type="molecule type" value="Genomic_DNA"/>
</dbReference>
<proteinExistence type="predicted"/>
<dbReference type="RefSeq" id="XP_024315052.1">
    <property type="nucleotide sequence ID" value="XM_024459284.1"/>
</dbReference>
<protein>
    <submittedName>
        <fullName evidence="2 3">Uncharacterized protein</fullName>
    </submittedName>
</protein>
<evidence type="ECO:0000313" key="3">
    <source>
        <dbReference type="EnsemblPlants" id="PNT73681"/>
    </source>
</evidence>
<feature type="signal peptide" evidence="1">
    <location>
        <begin position="1"/>
        <end position="20"/>
    </location>
</feature>
<keyword evidence="1" id="KW-0732">Signal</keyword>
<dbReference type="GeneID" id="106866191"/>
<dbReference type="PANTHER" id="PTHR48420:SF1">
    <property type="entry name" value="NON-HAEM DIOXYGENASE N-TERMINAL DOMAIN-CONTAINING PROTEIN"/>
    <property type="match status" value="1"/>
</dbReference>
<dbReference type="Proteomes" id="UP000008810">
    <property type="component" value="Chromosome 2"/>
</dbReference>
<name>A0A2K2DHB7_BRADI</name>
<evidence type="ECO:0000313" key="2">
    <source>
        <dbReference type="EMBL" id="PNT73681.1"/>
    </source>
</evidence>